<keyword evidence="10" id="KW-1185">Reference proteome</keyword>
<evidence type="ECO:0000256" key="8">
    <source>
        <dbReference type="SAM" id="Phobius"/>
    </source>
</evidence>
<dbReference type="RefSeq" id="WP_109430757.1">
    <property type="nucleotide sequence ID" value="NZ_MPDK01000012.1"/>
</dbReference>
<evidence type="ECO:0000256" key="3">
    <source>
        <dbReference type="ARBA" id="ARBA00022448"/>
    </source>
</evidence>
<name>A0A2U3D885_SULT2</name>
<protein>
    <submittedName>
        <fullName evidence="9">Branched-chain amino acid transporter AzlC</fullName>
    </submittedName>
</protein>
<keyword evidence="6 8" id="KW-1133">Transmembrane helix</keyword>
<dbReference type="InterPro" id="IPR011606">
    <property type="entry name" value="Brnchd-chn_aa_trnsp_permease"/>
</dbReference>
<sequence>MERSPYDKGIRDAIPIVSAYFPISMTFGVIATSGGIPWAITILISAWIYAGSAQFMLVSLALSGTSPTSTVITVLLVNLRHFLYGTTLGPSFMKWSEPKRWLSAFGLTDEVFAVTSSRFITETPLPAYQVTFTYICYISWLLGTIIGASIGKVVPSVVSDILSFALPALFVALLMLGNRSIPYFIAAILGAGLSVLADRLSMESFGIVMGALVGATCGMFLQRVSMNLPTRRS</sequence>
<gene>
    <name evidence="9" type="ORF">BM613_08470</name>
</gene>
<dbReference type="PANTHER" id="PTHR34979">
    <property type="entry name" value="INNER MEMBRANE PROTEIN YGAZ"/>
    <property type="match status" value="1"/>
</dbReference>
<evidence type="ECO:0000256" key="4">
    <source>
        <dbReference type="ARBA" id="ARBA00022475"/>
    </source>
</evidence>
<comment type="similarity">
    <text evidence="2">Belongs to the AzlC family.</text>
</comment>
<accession>A0A2U3D885</accession>
<evidence type="ECO:0000256" key="7">
    <source>
        <dbReference type="ARBA" id="ARBA00023136"/>
    </source>
</evidence>
<dbReference type="GO" id="GO:1903785">
    <property type="term" value="P:L-valine transmembrane transport"/>
    <property type="evidence" value="ECO:0007669"/>
    <property type="project" value="TreeGrafter"/>
</dbReference>
<organism evidence="9 10">
    <name type="scientific">Sulfoacidibacillus thermotolerans</name>
    <name type="common">Acidibacillus sulfuroxidans</name>
    <dbReference type="NCBI Taxonomy" id="1765684"/>
    <lineage>
        <taxon>Bacteria</taxon>
        <taxon>Bacillati</taxon>
        <taxon>Bacillota</taxon>
        <taxon>Bacilli</taxon>
        <taxon>Bacillales</taxon>
        <taxon>Alicyclobacillaceae</taxon>
        <taxon>Sulfoacidibacillus</taxon>
    </lineage>
</organism>
<evidence type="ECO:0000313" key="10">
    <source>
        <dbReference type="Proteomes" id="UP000245380"/>
    </source>
</evidence>
<dbReference type="PANTHER" id="PTHR34979:SF1">
    <property type="entry name" value="INNER MEMBRANE PROTEIN YGAZ"/>
    <property type="match status" value="1"/>
</dbReference>
<evidence type="ECO:0000256" key="2">
    <source>
        <dbReference type="ARBA" id="ARBA00010735"/>
    </source>
</evidence>
<keyword evidence="7 8" id="KW-0472">Membrane</keyword>
<dbReference type="EMBL" id="MPDK01000012">
    <property type="protein sequence ID" value="PWI57496.1"/>
    <property type="molecule type" value="Genomic_DNA"/>
</dbReference>
<dbReference type="Pfam" id="PF03591">
    <property type="entry name" value="AzlC"/>
    <property type="match status" value="1"/>
</dbReference>
<dbReference type="OrthoDB" id="3177005at2"/>
<evidence type="ECO:0000256" key="5">
    <source>
        <dbReference type="ARBA" id="ARBA00022692"/>
    </source>
</evidence>
<dbReference type="Proteomes" id="UP000245380">
    <property type="component" value="Unassembled WGS sequence"/>
</dbReference>
<feature type="transmembrane region" description="Helical" evidence="8">
    <location>
        <begin position="204"/>
        <end position="224"/>
    </location>
</feature>
<dbReference type="AlphaFoldDB" id="A0A2U3D885"/>
<keyword evidence="3" id="KW-0813">Transport</keyword>
<keyword evidence="5 8" id="KW-0812">Transmembrane</keyword>
<evidence type="ECO:0000313" key="9">
    <source>
        <dbReference type="EMBL" id="PWI57496.1"/>
    </source>
</evidence>
<feature type="transmembrane region" description="Helical" evidence="8">
    <location>
        <begin position="132"/>
        <end position="150"/>
    </location>
</feature>
<evidence type="ECO:0000256" key="6">
    <source>
        <dbReference type="ARBA" id="ARBA00022989"/>
    </source>
</evidence>
<reference evidence="9 10" key="1">
    <citation type="submission" date="2016-11" db="EMBL/GenBank/DDBJ databases">
        <title>Comparative genomics of Acidibacillus ferroxidans species.</title>
        <authorList>
            <person name="Oliveira G."/>
            <person name="Nunes G."/>
            <person name="Oliveira R."/>
            <person name="Araujo F."/>
            <person name="Salim A."/>
            <person name="Scholte L."/>
            <person name="Morais D."/>
            <person name="Nancucheo I."/>
            <person name="Johnson D.B."/>
            <person name="Grail B."/>
            <person name="Bittencourt J."/>
            <person name="Valadares R."/>
        </authorList>
    </citation>
    <scope>NUCLEOTIDE SEQUENCE [LARGE SCALE GENOMIC DNA]</scope>
    <source>
        <strain evidence="9 10">Y002</strain>
    </source>
</reference>
<dbReference type="GO" id="GO:0005886">
    <property type="term" value="C:plasma membrane"/>
    <property type="evidence" value="ECO:0007669"/>
    <property type="project" value="UniProtKB-SubCell"/>
</dbReference>
<proteinExistence type="inferred from homology"/>
<comment type="caution">
    <text evidence="9">The sequence shown here is derived from an EMBL/GenBank/DDBJ whole genome shotgun (WGS) entry which is preliminary data.</text>
</comment>
<feature type="transmembrane region" description="Helical" evidence="8">
    <location>
        <begin position="157"/>
        <end position="175"/>
    </location>
</feature>
<keyword evidence="4" id="KW-1003">Cell membrane</keyword>
<evidence type="ECO:0000256" key="1">
    <source>
        <dbReference type="ARBA" id="ARBA00004651"/>
    </source>
</evidence>
<feature type="transmembrane region" description="Helical" evidence="8">
    <location>
        <begin position="55"/>
        <end position="79"/>
    </location>
</feature>
<feature type="transmembrane region" description="Helical" evidence="8">
    <location>
        <begin position="20"/>
        <end position="49"/>
    </location>
</feature>
<comment type="subcellular location">
    <subcellularLocation>
        <location evidence="1">Cell membrane</location>
        <topology evidence="1">Multi-pass membrane protein</topology>
    </subcellularLocation>
</comment>
<feature type="transmembrane region" description="Helical" evidence="8">
    <location>
        <begin position="181"/>
        <end position="197"/>
    </location>
</feature>